<dbReference type="Gene3D" id="2.60.120.10">
    <property type="entry name" value="Jelly Rolls"/>
    <property type="match status" value="1"/>
</dbReference>
<comment type="caution">
    <text evidence="2">The sequence shown here is derived from an EMBL/GenBank/DDBJ whole genome shotgun (WGS) entry which is preliminary data.</text>
</comment>
<organism evidence="2 3">
    <name type="scientific">Shewanella salipaludis</name>
    <dbReference type="NCBI Taxonomy" id="2723052"/>
    <lineage>
        <taxon>Bacteria</taxon>
        <taxon>Pseudomonadati</taxon>
        <taxon>Pseudomonadota</taxon>
        <taxon>Gammaproteobacteria</taxon>
        <taxon>Alteromonadales</taxon>
        <taxon>Shewanellaceae</taxon>
        <taxon>Shewanella</taxon>
    </lineage>
</organism>
<dbReference type="RefSeq" id="WP_169563189.1">
    <property type="nucleotide sequence ID" value="NZ_JAAXYH010000002.1"/>
</dbReference>
<dbReference type="Pfam" id="PF07883">
    <property type="entry name" value="Cupin_2"/>
    <property type="match status" value="1"/>
</dbReference>
<sequence length="129" mass="14638">MPKSVGISIDKAFSRVQFLEDRSPETTDEEAKDAFALLSEYRDGGVYIAHYAGYSEWERHPQGDEFIQVLAGETTLILLDEHEQRRHLLAAGQILVIPQGVWHRFESPKGVKVMTITPQPTEHSIDYPC</sequence>
<evidence type="ECO:0000313" key="3">
    <source>
        <dbReference type="Proteomes" id="UP000737113"/>
    </source>
</evidence>
<gene>
    <name evidence="2" type="ORF">HC757_04960</name>
</gene>
<dbReference type="EMBL" id="JAAXYH010000002">
    <property type="protein sequence ID" value="NMH64516.1"/>
    <property type="molecule type" value="Genomic_DNA"/>
</dbReference>
<proteinExistence type="predicted"/>
<dbReference type="InterPro" id="IPR014710">
    <property type="entry name" value="RmlC-like_jellyroll"/>
</dbReference>
<dbReference type="AlphaFoldDB" id="A0A972FZ24"/>
<dbReference type="InterPro" id="IPR011051">
    <property type="entry name" value="RmlC_Cupin_sf"/>
</dbReference>
<evidence type="ECO:0000313" key="2">
    <source>
        <dbReference type="EMBL" id="NMH64516.1"/>
    </source>
</evidence>
<keyword evidence="3" id="KW-1185">Reference proteome</keyword>
<protein>
    <submittedName>
        <fullName evidence="2">Cupin domain-containing protein</fullName>
    </submittedName>
</protein>
<dbReference type="InterPro" id="IPR013096">
    <property type="entry name" value="Cupin_2"/>
</dbReference>
<accession>A0A972FZ24</accession>
<name>A0A972FZ24_9GAMM</name>
<reference evidence="2" key="1">
    <citation type="submission" date="2020-04" db="EMBL/GenBank/DDBJ databases">
        <title>Description of Shewanella salipaludis sp. nov., isolated from a salt marsh.</title>
        <authorList>
            <person name="Park S."/>
            <person name="Yoon J.-H."/>
        </authorList>
    </citation>
    <scope>NUCLEOTIDE SEQUENCE</scope>
    <source>
        <strain evidence="2">SHSM-M6</strain>
    </source>
</reference>
<dbReference type="Proteomes" id="UP000737113">
    <property type="component" value="Unassembled WGS sequence"/>
</dbReference>
<evidence type="ECO:0000259" key="1">
    <source>
        <dbReference type="Pfam" id="PF07883"/>
    </source>
</evidence>
<dbReference type="SUPFAM" id="SSF51182">
    <property type="entry name" value="RmlC-like cupins"/>
    <property type="match status" value="1"/>
</dbReference>
<feature type="domain" description="Cupin type-2" evidence="1">
    <location>
        <begin position="54"/>
        <end position="112"/>
    </location>
</feature>